<name>A0A0A9AVW3_ARUDO</name>
<evidence type="ECO:0000313" key="1">
    <source>
        <dbReference type="EMBL" id="JAD53040.1"/>
    </source>
</evidence>
<proteinExistence type="predicted"/>
<dbReference type="AlphaFoldDB" id="A0A0A9AVW3"/>
<accession>A0A0A9AVW3</accession>
<protein>
    <submittedName>
        <fullName evidence="1">Uncharacterized protein</fullName>
    </submittedName>
</protein>
<reference evidence="1" key="1">
    <citation type="submission" date="2014-09" db="EMBL/GenBank/DDBJ databases">
        <authorList>
            <person name="Magalhaes I.L.F."/>
            <person name="Oliveira U."/>
            <person name="Santos F.R."/>
            <person name="Vidigal T.H.D.A."/>
            <person name="Brescovit A.D."/>
            <person name="Santos A.J."/>
        </authorList>
    </citation>
    <scope>NUCLEOTIDE SEQUENCE</scope>
    <source>
        <tissue evidence="1">Shoot tissue taken approximately 20 cm above the soil surface</tissue>
    </source>
</reference>
<organism evidence="1">
    <name type="scientific">Arundo donax</name>
    <name type="common">Giant reed</name>
    <name type="synonym">Donax arundinaceus</name>
    <dbReference type="NCBI Taxonomy" id="35708"/>
    <lineage>
        <taxon>Eukaryota</taxon>
        <taxon>Viridiplantae</taxon>
        <taxon>Streptophyta</taxon>
        <taxon>Embryophyta</taxon>
        <taxon>Tracheophyta</taxon>
        <taxon>Spermatophyta</taxon>
        <taxon>Magnoliopsida</taxon>
        <taxon>Liliopsida</taxon>
        <taxon>Poales</taxon>
        <taxon>Poaceae</taxon>
        <taxon>PACMAD clade</taxon>
        <taxon>Arundinoideae</taxon>
        <taxon>Arundineae</taxon>
        <taxon>Arundo</taxon>
    </lineage>
</organism>
<dbReference type="EMBL" id="GBRH01244855">
    <property type="protein sequence ID" value="JAD53040.1"/>
    <property type="molecule type" value="Transcribed_RNA"/>
</dbReference>
<sequence>MVSCRFLLYRSSALILQNTKSTFYKTKMHEKGKIGR</sequence>
<reference evidence="1" key="2">
    <citation type="journal article" date="2015" name="Data Brief">
        <title>Shoot transcriptome of the giant reed, Arundo donax.</title>
        <authorList>
            <person name="Barrero R.A."/>
            <person name="Guerrero F.D."/>
            <person name="Moolhuijzen P."/>
            <person name="Goolsby J.A."/>
            <person name="Tidwell J."/>
            <person name="Bellgard S.E."/>
            <person name="Bellgard M.I."/>
        </authorList>
    </citation>
    <scope>NUCLEOTIDE SEQUENCE</scope>
    <source>
        <tissue evidence="1">Shoot tissue taken approximately 20 cm above the soil surface</tissue>
    </source>
</reference>